<reference evidence="1 2" key="1">
    <citation type="submission" date="2011-08" db="EMBL/GenBank/DDBJ databases">
        <authorList>
            <person name="Liu Z.J."/>
            <person name="Shi F.L."/>
            <person name="Lu J.Q."/>
            <person name="Li M."/>
            <person name="Wang Z.L."/>
        </authorList>
    </citation>
    <scope>NUCLEOTIDE SEQUENCE [LARGE SCALE GENOMIC DNA]</scope>
    <source>
        <strain evidence="1 2">USNM 41457</strain>
    </source>
</reference>
<sequence>MLRPYPESPYDHKNNRYSLIDHKLASVRYYLIKNNESSLVSLYKLMLKLVHIVNYNINVSVDGAGRFKSTKYYLISKTDLVLNFYTNVATGAFESIDFSHLISQILHIQSGTQSLTHFKNLFNLYENDNNYSIIIDIIRTICMANTLTHRLCCVFEPKF</sequence>
<dbReference type="VEuPathDB" id="MicrosporidiaDB:EDEG_00151"/>
<accession>J9DNW3</accession>
<evidence type="ECO:0000313" key="1">
    <source>
        <dbReference type="EMBL" id="EJW04235.1"/>
    </source>
</evidence>
<gene>
    <name evidence="1" type="ORF">EDEG_00151</name>
</gene>
<dbReference type="HOGENOM" id="CLU_1660725_0_0_1"/>
<protein>
    <submittedName>
        <fullName evidence="1">Uncharacterized protein</fullName>
    </submittedName>
</protein>
<dbReference type="EMBL" id="AFBI03000002">
    <property type="protein sequence ID" value="EJW04235.1"/>
    <property type="molecule type" value="Genomic_DNA"/>
</dbReference>
<name>J9DNW3_EDHAE</name>
<evidence type="ECO:0000313" key="2">
    <source>
        <dbReference type="Proteomes" id="UP000003163"/>
    </source>
</evidence>
<comment type="caution">
    <text evidence="1">The sequence shown here is derived from an EMBL/GenBank/DDBJ whole genome shotgun (WGS) entry which is preliminary data.</text>
</comment>
<organism evidence="1 2">
    <name type="scientific">Edhazardia aedis (strain USNM 41457)</name>
    <name type="common">Microsporidian parasite</name>
    <dbReference type="NCBI Taxonomy" id="1003232"/>
    <lineage>
        <taxon>Eukaryota</taxon>
        <taxon>Fungi</taxon>
        <taxon>Fungi incertae sedis</taxon>
        <taxon>Microsporidia</taxon>
        <taxon>Edhazardia</taxon>
    </lineage>
</organism>
<dbReference type="Proteomes" id="UP000003163">
    <property type="component" value="Unassembled WGS sequence"/>
</dbReference>
<dbReference type="AlphaFoldDB" id="J9DNW3"/>
<dbReference type="InParanoid" id="J9DNW3"/>
<reference evidence="2" key="2">
    <citation type="submission" date="2015-07" db="EMBL/GenBank/DDBJ databases">
        <title>Contrasting host-pathogen interactions and genome evolution in two generalist and specialist microsporidian pathogens of mosquitoes.</title>
        <authorList>
            <consortium name="The Broad Institute Genomics Platform"/>
            <consortium name="The Broad Institute Genome Sequencing Center for Infectious Disease"/>
            <person name="Cuomo C.A."/>
            <person name="Sanscrainte N.D."/>
            <person name="Goldberg J.M."/>
            <person name="Heiman D."/>
            <person name="Young S."/>
            <person name="Zeng Q."/>
            <person name="Becnel J.J."/>
            <person name="Birren B.W."/>
        </authorList>
    </citation>
    <scope>NUCLEOTIDE SEQUENCE [LARGE SCALE GENOMIC DNA]</scope>
    <source>
        <strain evidence="2">USNM 41457</strain>
    </source>
</reference>
<keyword evidence="2" id="KW-1185">Reference proteome</keyword>
<proteinExistence type="predicted"/>